<accession>A0ABU6A492</accession>
<dbReference type="PRINTS" id="PR00147">
    <property type="entry name" value="DNAPHOTLYASE"/>
</dbReference>
<keyword evidence="3 5" id="KW-0274">FAD</keyword>
<evidence type="ECO:0000256" key="6">
    <source>
        <dbReference type="SAM" id="MobiDB-lite"/>
    </source>
</evidence>
<evidence type="ECO:0000259" key="7">
    <source>
        <dbReference type="PROSITE" id="PS51645"/>
    </source>
</evidence>
<dbReference type="PROSITE" id="PS00691">
    <property type="entry name" value="DNA_PHOTOLYASES_1_2"/>
    <property type="match status" value="1"/>
</dbReference>
<keyword evidence="9" id="KW-1185">Reference proteome</keyword>
<keyword evidence="8" id="KW-0456">Lyase</keyword>
<dbReference type="Proteomes" id="UP001327093">
    <property type="component" value="Unassembled WGS sequence"/>
</dbReference>
<dbReference type="Gene3D" id="3.40.50.620">
    <property type="entry name" value="HUPs"/>
    <property type="match status" value="1"/>
</dbReference>
<feature type="region of interest" description="Disordered" evidence="6">
    <location>
        <begin position="170"/>
        <end position="201"/>
    </location>
</feature>
<dbReference type="PANTHER" id="PTHR11455:SF9">
    <property type="entry name" value="CRYPTOCHROME CIRCADIAN CLOCK 5 ISOFORM X1"/>
    <property type="match status" value="1"/>
</dbReference>
<dbReference type="PROSITE" id="PS00394">
    <property type="entry name" value="DNA_PHOTOLYASES_1_1"/>
    <property type="match status" value="1"/>
</dbReference>
<evidence type="ECO:0000256" key="2">
    <source>
        <dbReference type="ARBA" id="ARBA00022630"/>
    </source>
</evidence>
<dbReference type="EC" id="4.1.99.3" evidence="8"/>
<dbReference type="Pfam" id="PF00875">
    <property type="entry name" value="DNA_photolyase"/>
    <property type="match status" value="1"/>
</dbReference>
<organism evidence="8 9">
    <name type="scientific">Saccharopolyspora mangrovi</name>
    <dbReference type="NCBI Taxonomy" id="3082379"/>
    <lineage>
        <taxon>Bacteria</taxon>
        <taxon>Bacillati</taxon>
        <taxon>Actinomycetota</taxon>
        <taxon>Actinomycetes</taxon>
        <taxon>Pseudonocardiales</taxon>
        <taxon>Pseudonocardiaceae</taxon>
        <taxon>Saccharopolyspora</taxon>
    </lineage>
</organism>
<dbReference type="InterPro" id="IPR036134">
    <property type="entry name" value="Crypto/Photolyase_FAD-like_sf"/>
</dbReference>
<keyword evidence="4 5" id="KW-0157">Chromophore</keyword>
<comment type="caution">
    <text evidence="8">The sequence shown here is derived from an EMBL/GenBank/DDBJ whole genome shotgun (WGS) entry which is preliminary data.</text>
</comment>
<comment type="similarity">
    <text evidence="5">Belongs to the DNA photolyase family.</text>
</comment>
<dbReference type="InterPro" id="IPR002081">
    <property type="entry name" value="Cryptochrome/DNA_photolyase_1"/>
</dbReference>
<dbReference type="InterPro" id="IPR006050">
    <property type="entry name" value="DNA_photolyase_N"/>
</dbReference>
<dbReference type="Gene3D" id="1.25.40.80">
    <property type="match status" value="1"/>
</dbReference>
<evidence type="ECO:0000256" key="4">
    <source>
        <dbReference type="ARBA" id="ARBA00022991"/>
    </source>
</evidence>
<evidence type="ECO:0000256" key="3">
    <source>
        <dbReference type="ARBA" id="ARBA00022827"/>
    </source>
</evidence>
<sequence>MSTTAIVVFTRDLRVHDNPVLAAAAGADHVVPLFVHDEKLAATGFATGPRSRFLAECLADLDAQLRERGAALVRREGDLVAEVARLAHEVDATAVHIAADASAFAVRRQQRLAEALTAQRYELTVHDAVHTVLAAGAITPQGNDHFAVFTPYHRRWADAARRSIATAPHRMRLPPGVSAPESGTAGTSSGVPGGETEARRRAHRWLSDDADRYHDRHDDLAAERGTSRLSPYLHFGCLSALELAAEAGARHTEGADAFVRQLAWRDFHFQVLAARPNSSHEDYRSRADAWRDDPDALQSWQEGQTGIPIVDAGMRQLAAEGWMHNRARLITASFLTKTLYLDWRADAAHFQQHLLDGDIANNQMNWQWVAGTGTDTRPNRVLNPLRQAERYDPTGDYVRRWVPELADLDNPREAHQPWRLGPTALREIGYATPIVDLEAARERFQQHRQVSR</sequence>
<dbReference type="InterPro" id="IPR014729">
    <property type="entry name" value="Rossmann-like_a/b/a_fold"/>
</dbReference>
<dbReference type="InterPro" id="IPR018394">
    <property type="entry name" value="DNA_photolyase_1_CS_C"/>
</dbReference>
<dbReference type="SUPFAM" id="SSF52425">
    <property type="entry name" value="Cryptochrome/photolyase, N-terminal domain"/>
    <property type="match status" value="1"/>
</dbReference>
<evidence type="ECO:0000256" key="5">
    <source>
        <dbReference type="RuleBase" id="RU004182"/>
    </source>
</evidence>
<dbReference type="InterPro" id="IPR036155">
    <property type="entry name" value="Crypto/Photolyase_N_sf"/>
</dbReference>
<protein>
    <submittedName>
        <fullName evidence="8">Deoxyribodipyrimidine photo-lyase</fullName>
        <ecNumber evidence="8">4.1.99.3</ecNumber>
    </submittedName>
</protein>
<feature type="domain" description="Photolyase/cryptochrome alpha/beta" evidence="7">
    <location>
        <begin position="3"/>
        <end position="131"/>
    </location>
</feature>
<dbReference type="PROSITE" id="PS51645">
    <property type="entry name" value="PHR_CRY_ALPHA_BETA"/>
    <property type="match status" value="1"/>
</dbReference>
<dbReference type="PANTHER" id="PTHR11455">
    <property type="entry name" value="CRYPTOCHROME"/>
    <property type="match status" value="1"/>
</dbReference>
<dbReference type="Pfam" id="PF03441">
    <property type="entry name" value="FAD_binding_7"/>
    <property type="match status" value="1"/>
</dbReference>
<dbReference type="EMBL" id="JAWLNX010000002">
    <property type="protein sequence ID" value="MEB3366358.1"/>
    <property type="molecule type" value="Genomic_DNA"/>
</dbReference>
<dbReference type="Gene3D" id="1.10.579.10">
    <property type="entry name" value="DNA Cyclobutane Dipyrimidine Photolyase, subunit A, domain 3"/>
    <property type="match status" value="1"/>
</dbReference>
<proteinExistence type="inferred from homology"/>
<evidence type="ECO:0000256" key="1">
    <source>
        <dbReference type="ARBA" id="ARBA00001974"/>
    </source>
</evidence>
<reference evidence="8 9" key="1">
    <citation type="submission" date="2023-10" db="EMBL/GenBank/DDBJ databases">
        <title>Saccharopolyspora sp. nov., isolated from mangrove soil.</title>
        <authorList>
            <person name="Lu Y."/>
            <person name="Liu W."/>
        </authorList>
    </citation>
    <scope>NUCLEOTIDE SEQUENCE [LARGE SCALE GENOMIC DNA]</scope>
    <source>
        <strain evidence="8 9">S2-29</strain>
    </source>
</reference>
<evidence type="ECO:0000313" key="9">
    <source>
        <dbReference type="Proteomes" id="UP001327093"/>
    </source>
</evidence>
<keyword evidence="2 5" id="KW-0285">Flavoprotein</keyword>
<name>A0ABU6A492_9PSEU</name>
<dbReference type="SUPFAM" id="SSF48173">
    <property type="entry name" value="Cryptochrome/photolyase FAD-binding domain"/>
    <property type="match status" value="1"/>
</dbReference>
<dbReference type="InterPro" id="IPR005101">
    <property type="entry name" value="Cryptochr/Photolyase_FAD-bd"/>
</dbReference>
<comment type="cofactor">
    <cofactor evidence="1">
        <name>FAD</name>
        <dbReference type="ChEBI" id="CHEBI:57692"/>
    </cofactor>
</comment>
<dbReference type="GO" id="GO:0003904">
    <property type="term" value="F:deoxyribodipyrimidine photo-lyase activity"/>
    <property type="evidence" value="ECO:0007669"/>
    <property type="project" value="UniProtKB-EC"/>
</dbReference>
<dbReference type="RefSeq" id="WP_324263936.1">
    <property type="nucleotide sequence ID" value="NZ_JAWLNX010000002.1"/>
</dbReference>
<evidence type="ECO:0000313" key="8">
    <source>
        <dbReference type="EMBL" id="MEB3366358.1"/>
    </source>
</evidence>
<gene>
    <name evidence="8" type="ORF">R4I43_02980</name>
</gene>